<comment type="pathway">
    <text evidence="1">Lipid metabolism; fatty acid biosynthesis.</text>
</comment>
<dbReference type="PROSITE" id="PS52004">
    <property type="entry name" value="KS3_2"/>
    <property type="match status" value="1"/>
</dbReference>
<gene>
    <name evidence="6" type="ORF">GB2207_08991</name>
</gene>
<dbReference type="SMART" id="SM00825">
    <property type="entry name" value="PKS_KS"/>
    <property type="match status" value="1"/>
</dbReference>
<dbReference type="InterPro" id="IPR014031">
    <property type="entry name" value="Ketoacyl_synth_C"/>
</dbReference>
<name>Q1YUX5_9GAMM</name>
<dbReference type="Pfam" id="PF02801">
    <property type="entry name" value="Ketoacyl-synt_C"/>
    <property type="match status" value="1"/>
</dbReference>
<dbReference type="AlphaFoldDB" id="Q1YUX5"/>
<dbReference type="GO" id="GO:0006633">
    <property type="term" value="P:fatty acid biosynthetic process"/>
    <property type="evidence" value="ECO:0007669"/>
    <property type="project" value="TreeGrafter"/>
</dbReference>
<proteinExistence type="inferred from homology"/>
<dbReference type="InterPro" id="IPR014030">
    <property type="entry name" value="Ketoacyl_synth_N"/>
</dbReference>
<comment type="similarity">
    <text evidence="2 4">Belongs to the thiolase-like superfamily. Beta-ketoacyl-ACP synthases family.</text>
</comment>
<reference evidence="6 7" key="1">
    <citation type="submission" date="2006-03" db="EMBL/GenBank/DDBJ databases">
        <authorList>
            <person name="Giovannoni S.J."/>
            <person name="Cho J.-C."/>
            <person name="Ferriera S."/>
            <person name="Johnson J."/>
            <person name="Kravitz S."/>
            <person name="Halpern A."/>
            <person name="Remington K."/>
            <person name="Beeson K."/>
            <person name="Tran B."/>
            <person name="Rogers Y.-H."/>
            <person name="Friedman R."/>
            <person name="Venter J.C."/>
        </authorList>
    </citation>
    <scope>NUCLEOTIDE SEQUENCE [LARGE SCALE GENOMIC DNA]</scope>
    <source>
        <strain evidence="6 7">HTCC2207</strain>
    </source>
</reference>
<protein>
    <submittedName>
        <fullName evidence="6">Probable beta-ketoacyl synthase</fullName>
    </submittedName>
</protein>
<dbReference type="Proteomes" id="UP000005555">
    <property type="component" value="Unassembled WGS sequence"/>
</dbReference>
<dbReference type="Gene3D" id="3.40.47.10">
    <property type="match status" value="1"/>
</dbReference>
<evidence type="ECO:0000259" key="5">
    <source>
        <dbReference type="PROSITE" id="PS52004"/>
    </source>
</evidence>
<evidence type="ECO:0000313" key="6">
    <source>
        <dbReference type="EMBL" id="EAS47933.1"/>
    </source>
</evidence>
<dbReference type="SUPFAM" id="SSF53901">
    <property type="entry name" value="Thiolase-like"/>
    <property type="match status" value="2"/>
</dbReference>
<dbReference type="GO" id="GO:0004315">
    <property type="term" value="F:3-oxoacyl-[acyl-carrier-protein] synthase activity"/>
    <property type="evidence" value="ECO:0007669"/>
    <property type="project" value="TreeGrafter"/>
</dbReference>
<dbReference type="InterPro" id="IPR016039">
    <property type="entry name" value="Thiolase-like"/>
</dbReference>
<dbReference type="PANTHER" id="PTHR11712:SF336">
    <property type="entry name" value="3-OXOACYL-[ACYL-CARRIER-PROTEIN] SYNTHASE, MITOCHONDRIAL"/>
    <property type="match status" value="1"/>
</dbReference>
<feature type="domain" description="Ketosynthase family 3 (KS3)" evidence="5">
    <location>
        <begin position="111"/>
        <end position="546"/>
    </location>
</feature>
<keyword evidence="7" id="KW-1185">Reference proteome</keyword>
<dbReference type="PANTHER" id="PTHR11712">
    <property type="entry name" value="POLYKETIDE SYNTHASE-RELATED"/>
    <property type="match status" value="1"/>
</dbReference>
<dbReference type="eggNOG" id="COG0304">
    <property type="taxonomic scope" value="Bacteria"/>
</dbReference>
<evidence type="ECO:0000256" key="2">
    <source>
        <dbReference type="ARBA" id="ARBA00008467"/>
    </source>
</evidence>
<organism evidence="6 7">
    <name type="scientific">gamma proteobacterium HTCC2207</name>
    <dbReference type="NCBI Taxonomy" id="314287"/>
    <lineage>
        <taxon>Bacteria</taxon>
        <taxon>Pseudomonadati</taxon>
        <taxon>Pseudomonadota</taxon>
        <taxon>Gammaproteobacteria</taxon>
        <taxon>Cellvibrionales</taxon>
        <taxon>Porticoccaceae</taxon>
        <taxon>SAR92 clade</taxon>
    </lineage>
</organism>
<comment type="caution">
    <text evidence="6">The sequence shown here is derived from an EMBL/GenBank/DDBJ whole genome shotgun (WGS) entry which is preliminary data.</text>
</comment>
<dbReference type="STRING" id="314287.GB2207_08991"/>
<evidence type="ECO:0000256" key="3">
    <source>
        <dbReference type="ARBA" id="ARBA00022679"/>
    </source>
</evidence>
<dbReference type="Pfam" id="PF00109">
    <property type="entry name" value="ketoacyl-synt"/>
    <property type="match status" value="1"/>
</dbReference>
<evidence type="ECO:0000256" key="1">
    <source>
        <dbReference type="ARBA" id="ARBA00005194"/>
    </source>
</evidence>
<sequence length="649" mass="69877">MPNSLPLIVGFGGYSAAGRSSSHQAFRRMILESLPAEEQLKTIVSLACLMAQVTKEGEHYRDQDGVLLSPLDVDSRFRQQVLDGTLIRKIELFDPANIPGHKKISLTDAPEQTVQFTMLKRDLPKVPPQSWQIRDLEDGSVEVTATGSSQYLVESPYELIAKAAGQLPSGFNPSDHYNSRFHPRSLQMALIGASDAVHSMGIPWDKVAASVSPDEVGVYSSSVLSQMTEEGFGGLLQARLRGSRTTAKQVPLGLNSMPADFVNAYVLGSVGHTEAITGACASFLYVLQAAVRDIRSGRRRVAILGNAEAGVTPEISEGFANMSALGSDENLCKLDCTDTPDWRRASRPFGHNCGFTLSEATQYIVLMDDALAIELGADIHGAVPEVFINADGVKKSISAPGVGNYISFSKAVAAAINIVGEDSVKKHSFVHAHGSSTPANRTTESHLIEQVATAFDIYDWPVTAAKSYVGHSLSTASGDQLVSALGTFKYHMIPGIKTITEIAPDVAQERLRFPLQDIDVSAGKMDVAFINSKGFGGNNATAVLLSPEKVEEMLAVRYADRFNAYLTQRDITRATAAQYATRADAAQLDVIYRFGEPLIDEAGVTISAKGVHIPGFAQDVIFDLENPWQDMQQTAAVAAAQTDQLCVPD</sequence>
<evidence type="ECO:0000256" key="4">
    <source>
        <dbReference type="RuleBase" id="RU003694"/>
    </source>
</evidence>
<dbReference type="InterPro" id="IPR047224">
    <property type="entry name" value="FAS_alpha_su_C"/>
</dbReference>
<dbReference type="InterPro" id="IPR000794">
    <property type="entry name" value="Beta-ketoacyl_synthase"/>
</dbReference>
<dbReference type="EMBL" id="AAPI01000001">
    <property type="protein sequence ID" value="EAS47933.1"/>
    <property type="molecule type" value="Genomic_DNA"/>
</dbReference>
<dbReference type="OrthoDB" id="9784825at2"/>
<accession>Q1YUX5</accession>
<dbReference type="GO" id="GO:0005829">
    <property type="term" value="C:cytosol"/>
    <property type="evidence" value="ECO:0007669"/>
    <property type="project" value="TreeGrafter"/>
</dbReference>
<evidence type="ECO:0000313" key="7">
    <source>
        <dbReference type="Proteomes" id="UP000005555"/>
    </source>
</evidence>
<dbReference type="CDD" id="cd00828">
    <property type="entry name" value="elong_cond_enzymes"/>
    <property type="match status" value="1"/>
</dbReference>
<dbReference type="HOGENOM" id="CLU_030172_0_0_6"/>
<keyword evidence="3 4" id="KW-0808">Transferase</keyword>
<dbReference type="InterPro" id="IPR020841">
    <property type="entry name" value="PKS_Beta-ketoAc_synthase_dom"/>
</dbReference>